<keyword evidence="2" id="KW-0547">Nucleotide-binding</keyword>
<dbReference type="PANTHER" id="PTHR12110:SF21">
    <property type="entry name" value="XYLOSE ISOMERASE-LIKE TIM BARREL DOMAIN-CONTAINING PROTEIN"/>
    <property type="match status" value="1"/>
</dbReference>
<dbReference type="Gene3D" id="3.20.20.150">
    <property type="entry name" value="Divalent-metal-dependent TIM barrel enzymes"/>
    <property type="match status" value="1"/>
</dbReference>
<dbReference type="GO" id="GO:0003676">
    <property type="term" value="F:nucleic acid binding"/>
    <property type="evidence" value="ECO:0007669"/>
    <property type="project" value="InterPro"/>
</dbReference>
<evidence type="ECO:0000313" key="3">
    <source>
        <dbReference type="Proteomes" id="UP001163105"/>
    </source>
</evidence>
<sequence>MASQNIIRGPAIFVAQYLSEETPFNSLDGVAKWAADLGYRGIQIPIDERLIDIDRAATDHEYCETLLTTLKQHNVELTELSSHIQGQLVAAHPAYDTLFDGLAPPQFRGDPKARQKWASETVIKAARASKNLGLKAHATFSGALAWPFVYPWPQRPQIIITSAFKELAARWRPILDIFDEVGVDCCFELHPGEDIHDGVSFDRFLQAVDNHRRACILYDPSHFVLQQLDYLAFLDIYHERVKVVHLKDAEFVPDGRQGVYGGYADWTERAGRFRALGDGQIDFRGICTRLAKYGYKGWAVLESECAFKDRMVCAANGAKFITDHIIPVTGSAFDNFAMVPLNEDQALQNERFTVPPLHLNTFINPDADPAEVFDAEAKGALEGLRAALNLPNPRRIFVCLDNLGVATCLRGMPADSSQEVFLEFQALATTHGAAEVRWIPGHTNIAGNEQADALAKAATSLPESADALPTLAHLRRTARQQSRDAFEAWWDASAPDQYKPLHLKPATGCPPELELPRPLLHHLLAARSRHGDFADYHEKFNHDDARLSCSCGRRKEPSHLFYCRKILPRHRMRLAPSPTVAVNRAIGRDFDKFVKLAKASSFFEWACPRH</sequence>
<dbReference type="InterPro" id="IPR013022">
    <property type="entry name" value="Xyl_isomerase-like_TIM-brl"/>
</dbReference>
<dbReference type="InterPro" id="IPR036397">
    <property type="entry name" value="RNaseH_sf"/>
</dbReference>
<accession>A0AB34FCZ4</accession>
<dbReference type="InterPro" id="IPR050312">
    <property type="entry name" value="IolE/XylAMocC-like"/>
</dbReference>
<dbReference type="SUPFAM" id="SSF51658">
    <property type="entry name" value="Xylose isomerase-like"/>
    <property type="match status" value="1"/>
</dbReference>
<keyword evidence="3" id="KW-1185">Reference proteome</keyword>
<dbReference type="PANTHER" id="PTHR12110">
    <property type="entry name" value="HYDROXYPYRUVATE ISOMERASE"/>
    <property type="match status" value="1"/>
</dbReference>
<dbReference type="SUPFAM" id="SSF53098">
    <property type="entry name" value="Ribonuclease H-like"/>
    <property type="match status" value="1"/>
</dbReference>
<keyword evidence="2" id="KW-0378">Hydrolase</keyword>
<gene>
    <name evidence="2" type="ORF">O9K51_11167</name>
</gene>
<evidence type="ECO:0000313" key="2">
    <source>
        <dbReference type="EMBL" id="KAJ6436260.1"/>
    </source>
</evidence>
<dbReference type="InterPro" id="IPR012337">
    <property type="entry name" value="RNaseH-like_sf"/>
</dbReference>
<name>A0AB34FCZ4_9HYPO</name>
<protein>
    <submittedName>
        <fullName evidence="2">ATP-dependent DNA helicase PIF1</fullName>
    </submittedName>
</protein>
<keyword evidence="2" id="KW-0347">Helicase</keyword>
<organism evidence="2 3">
    <name type="scientific">Purpureocillium lavendulum</name>
    <dbReference type="NCBI Taxonomy" id="1247861"/>
    <lineage>
        <taxon>Eukaryota</taxon>
        <taxon>Fungi</taxon>
        <taxon>Dikarya</taxon>
        <taxon>Ascomycota</taxon>
        <taxon>Pezizomycotina</taxon>
        <taxon>Sordariomycetes</taxon>
        <taxon>Hypocreomycetidae</taxon>
        <taxon>Hypocreales</taxon>
        <taxon>Ophiocordycipitaceae</taxon>
        <taxon>Purpureocillium</taxon>
    </lineage>
</organism>
<dbReference type="Gene3D" id="3.30.420.10">
    <property type="entry name" value="Ribonuclease H-like superfamily/Ribonuclease H"/>
    <property type="match status" value="1"/>
</dbReference>
<dbReference type="AlphaFoldDB" id="A0AB34FCZ4"/>
<dbReference type="Pfam" id="PF01261">
    <property type="entry name" value="AP_endonuc_2"/>
    <property type="match status" value="1"/>
</dbReference>
<dbReference type="InterPro" id="IPR036237">
    <property type="entry name" value="Xyl_isomerase-like_sf"/>
</dbReference>
<comment type="caution">
    <text evidence="2">The sequence shown here is derived from an EMBL/GenBank/DDBJ whole genome shotgun (WGS) entry which is preliminary data.</text>
</comment>
<evidence type="ECO:0000259" key="1">
    <source>
        <dbReference type="Pfam" id="PF01261"/>
    </source>
</evidence>
<dbReference type="CDD" id="cd09276">
    <property type="entry name" value="Rnase_HI_RT_non_LTR"/>
    <property type="match status" value="1"/>
</dbReference>
<keyword evidence="2" id="KW-0067">ATP-binding</keyword>
<dbReference type="EMBL" id="JAQHRD010000025">
    <property type="protein sequence ID" value="KAJ6436260.1"/>
    <property type="molecule type" value="Genomic_DNA"/>
</dbReference>
<proteinExistence type="predicted"/>
<dbReference type="GO" id="GO:0004386">
    <property type="term" value="F:helicase activity"/>
    <property type="evidence" value="ECO:0007669"/>
    <property type="project" value="UniProtKB-KW"/>
</dbReference>
<feature type="domain" description="Xylose isomerase-like TIM barrel" evidence="1">
    <location>
        <begin position="32"/>
        <end position="305"/>
    </location>
</feature>
<reference evidence="2" key="1">
    <citation type="submission" date="2023-01" db="EMBL/GenBank/DDBJ databases">
        <title>The growth and conidiation of Purpureocillium lavendulum are regulated by nitrogen source and histone H3K14 acetylation.</title>
        <authorList>
            <person name="Tang P."/>
            <person name="Han J."/>
            <person name="Zhang C."/>
            <person name="Tang P."/>
            <person name="Qi F."/>
            <person name="Zhang K."/>
            <person name="Liang L."/>
        </authorList>
    </citation>
    <scope>NUCLEOTIDE SEQUENCE</scope>
    <source>
        <strain evidence="2">YMF1.00683</strain>
    </source>
</reference>
<dbReference type="Proteomes" id="UP001163105">
    <property type="component" value="Unassembled WGS sequence"/>
</dbReference>